<proteinExistence type="predicted"/>
<dbReference type="AlphaFoldDB" id="A0A935TH19"/>
<organism evidence="1 2">
    <name type="scientific">Candidatus Accumulibacter affinis</name>
    <dbReference type="NCBI Taxonomy" id="2954384"/>
    <lineage>
        <taxon>Bacteria</taxon>
        <taxon>Pseudomonadati</taxon>
        <taxon>Pseudomonadota</taxon>
        <taxon>Betaproteobacteria</taxon>
        <taxon>Candidatus Accumulibacter</taxon>
    </lineage>
</organism>
<evidence type="ECO:0000313" key="1">
    <source>
        <dbReference type="EMBL" id="MBK7956137.1"/>
    </source>
</evidence>
<dbReference type="Proteomes" id="UP000706151">
    <property type="component" value="Unassembled WGS sequence"/>
</dbReference>
<evidence type="ECO:0000313" key="2">
    <source>
        <dbReference type="Proteomes" id="UP000706151"/>
    </source>
</evidence>
<accession>A0A935TH19</accession>
<reference evidence="1 2" key="1">
    <citation type="submission" date="2020-10" db="EMBL/GenBank/DDBJ databases">
        <title>Connecting structure to function with the recovery of over 1000 high-quality activated sludge metagenome-assembled genomes encoding full-length rRNA genes using long-read sequencing.</title>
        <authorList>
            <person name="Singleton C.M."/>
            <person name="Petriglieri F."/>
            <person name="Kristensen J.M."/>
            <person name="Kirkegaard R.H."/>
            <person name="Michaelsen T.Y."/>
            <person name="Andersen M.H."/>
            <person name="Karst S.M."/>
            <person name="Dueholm M.S."/>
            <person name="Nielsen P.H."/>
            <person name="Albertsen M."/>
        </authorList>
    </citation>
    <scope>NUCLEOTIDE SEQUENCE [LARGE SCALE GENOMIC DNA]</scope>
    <source>
        <strain evidence="1">Fred_18-Q3-R57-64_BAT3C.720</strain>
    </source>
</reference>
<protein>
    <submittedName>
        <fullName evidence="1">Uncharacterized protein</fullName>
    </submittedName>
</protein>
<comment type="caution">
    <text evidence="1">The sequence shown here is derived from an EMBL/GenBank/DDBJ whole genome shotgun (WGS) entry which is preliminary data.</text>
</comment>
<sequence length="100" mass="11192">MTTQLNPQRRSSLCTSATTAMLLMLKDTCLLLLGVLCMGSASIAEQEKPWRVVRGNDLQELLAEQNLGDGVHYAYQFQRVIGSPLRKFINPPKKVGRINF</sequence>
<gene>
    <name evidence="1" type="ORF">IPK02_20540</name>
</gene>
<name>A0A935TH19_9PROT</name>
<dbReference type="EMBL" id="JADJOT010000012">
    <property type="protein sequence ID" value="MBK7956137.1"/>
    <property type="molecule type" value="Genomic_DNA"/>
</dbReference>